<keyword evidence="12" id="KW-0812">Transmembrane</keyword>
<dbReference type="Proteomes" id="UP000321947">
    <property type="component" value="Unassembled WGS sequence"/>
</dbReference>
<evidence type="ECO:0000256" key="12">
    <source>
        <dbReference type="SAM" id="Phobius"/>
    </source>
</evidence>
<proteinExistence type="inferred from homology"/>
<feature type="transmembrane region" description="Helical" evidence="12">
    <location>
        <begin position="134"/>
        <end position="155"/>
    </location>
</feature>
<dbReference type="InterPro" id="IPR013246">
    <property type="entry name" value="SAGA_su_Sgf11"/>
</dbReference>
<evidence type="ECO:0000256" key="7">
    <source>
        <dbReference type="ARBA" id="ARBA00023159"/>
    </source>
</evidence>
<evidence type="ECO:0000256" key="2">
    <source>
        <dbReference type="ARBA" id="ARBA00022723"/>
    </source>
</evidence>
<evidence type="ECO:0000313" key="15">
    <source>
        <dbReference type="Proteomes" id="UP000321393"/>
    </source>
</evidence>
<name>A0A5D3BBT0_CUCMM</name>
<dbReference type="AlphaFoldDB" id="A0A5D3BBT0"/>
<feature type="transmembrane region" description="Helical" evidence="12">
    <location>
        <begin position="67"/>
        <end position="90"/>
    </location>
</feature>
<dbReference type="PANTHER" id="PTHR47674">
    <property type="entry name" value="SAGA-ASSOCIATED FACTOR 11"/>
    <property type="match status" value="1"/>
</dbReference>
<dbReference type="EMBL" id="SSTE01005811">
    <property type="protein sequence ID" value="KAA0060025.1"/>
    <property type="molecule type" value="Genomic_DNA"/>
</dbReference>
<keyword evidence="9" id="KW-0539">Nucleus</keyword>
<comment type="similarity">
    <text evidence="10">Belongs to the SGF11 family.</text>
</comment>
<keyword evidence="12" id="KW-1133">Transmembrane helix</keyword>
<dbReference type="GO" id="GO:0008270">
    <property type="term" value="F:zinc ion binding"/>
    <property type="evidence" value="ECO:0007669"/>
    <property type="project" value="UniProtKB-KW"/>
</dbReference>
<feature type="region of interest" description="Disordered" evidence="11">
    <location>
        <begin position="365"/>
        <end position="411"/>
    </location>
</feature>
<keyword evidence="8" id="KW-0804">Transcription</keyword>
<evidence type="ECO:0000256" key="10">
    <source>
        <dbReference type="RuleBase" id="RU261113"/>
    </source>
</evidence>
<feature type="transmembrane region" description="Helical" evidence="12">
    <location>
        <begin position="45"/>
        <end position="61"/>
    </location>
</feature>
<keyword evidence="14" id="KW-0808">Transferase</keyword>
<evidence type="ECO:0000256" key="5">
    <source>
        <dbReference type="ARBA" id="ARBA00022853"/>
    </source>
</evidence>
<keyword evidence="3" id="KW-0863">Zinc-finger</keyword>
<feature type="compositionally biased region" description="Polar residues" evidence="11">
    <location>
        <begin position="373"/>
        <end position="384"/>
    </location>
</feature>
<evidence type="ECO:0000313" key="14">
    <source>
        <dbReference type="EMBL" id="TYJ97282.1"/>
    </source>
</evidence>
<dbReference type="FunFam" id="3.30.160.60:FF:000118">
    <property type="entry name" value="Ataxin-7-like protein 3"/>
    <property type="match status" value="1"/>
</dbReference>
<dbReference type="PANTHER" id="PTHR47674:SF3">
    <property type="entry name" value="SAGA-ASSOCIATED FACTOR 11"/>
    <property type="match status" value="1"/>
</dbReference>
<dbReference type="GO" id="GO:0070461">
    <property type="term" value="C:SAGA-type complex"/>
    <property type="evidence" value="ECO:0007669"/>
    <property type="project" value="TreeGrafter"/>
</dbReference>
<accession>A0A5D3BBT0</accession>
<organism evidence="14 16">
    <name type="scientific">Cucumis melo var. makuwa</name>
    <name type="common">Oriental melon</name>
    <dbReference type="NCBI Taxonomy" id="1194695"/>
    <lineage>
        <taxon>Eukaryota</taxon>
        <taxon>Viridiplantae</taxon>
        <taxon>Streptophyta</taxon>
        <taxon>Embryophyta</taxon>
        <taxon>Tracheophyta</taxon>
        <taxon>Spermatophyta</taxon>
        <taxon>Magnoliopsida</taxon>
        <taxon>eudicotyledons</taxon>
        <taxon>Gunneridae</taxon>
        <taxon>Pentapetalae</taxon>
        <taxon>rosids</taxon>
        <taxon>fabids</taxon>
        <taxon>Cucurbitales</taxon>
        <taxon>Cucurbitaceae</taxon>
        <taxon>Benincaseae</taxon>
        <taxon>Cucumis</taxon>
    </lineage>
</organism>
<keyword evidence="12" id="KW-0472">Membrane</keyword>
<dbReference type="Pfam" id="PF08209">
    <property type="entry name" value="Sgf11"/>
    <property type="match status" value="1"/>
</dbReference>
<dbReference type="GO" id="GO:0006325">
    <property type="term" value="P:chromatin organization"/>
    <property type="evidence" value="ECO:0007669"/>
    <property type="project" value="UniProtKB-KW"/>
</dbReference>
<evidence type="ECO:0000256" key="8">
    <source>
        <dbReference type="ARBA" id="ARBA00023163"/>
    </source>
</evidence>
<keyword evidence="5" id="KW-0156">Chromatin regulator</keyword>
<dbReference type="GO" id="GO:0016301">
    <property type="term" value="F:kinase activity"/>
    <property type="evidence" value="ECO:0007669"/>
    <property type="project" value="UniProtKB-KW"/>
</dbReference>
<evidence type="ECO:0000256" key="3">
    <source>
        <dbReference type="ARBA" id="ARBA00022771"/>
    </source>
</evidence>
<feature type="transmembrane region" description="Helical" evidence="12">
    <location>
        <begin position="167"/>
        <end position="187"/>
    </location>
</feature>
<comment type="caution">
    <text evidence="14">The sequence shown here is derived from an EMBL/GenBank/DDBJ whole genome shotgun (WGS) entry which is preliminary data.</text>
</comment>
<keyword evidence="14" id="KW-0418">Kinase</keyword>
<dbReference type="Gene3D" id="3.30.160.60">
    <property type="entry name" value="Classic Zinc Finger"/>
    <property type="match status" value="1"/>
</dbReference>
<gene>
    <name evidence="14" type="ORF">E5676_scaffold194G00760</name>
    <name evidence="13" type="ORF">E6C27_scaffold340G00700</name>
</gene>
<evidence type="ECO:0000256" key="9">
    <source>
        <dbReference type="ARBA" id="ARBA00023242"/>
    </source>
</evidence>
<keyword evidence="6" id="KW-0805">Transcription regulation</keyword>
<dbReference type="Proteomes" id="UP000321393">
    <property type="component" value="Unassembled WGS sequence"/>
</dbReference>
<evidence type="ECO:0000313" key="16">
    <source>
        <dbReference type="Proteomes" id="UP000321947"/>
    </source>
</evidence>
<keyword evidence="4" id="KW-0862">Zinc</keyword>
<sequence length="469" mass="51206">MLFPENPVVSDICATALSSGVALSLLQLWVETAKRGLDQKLNRKLVHISIGLAFMLCWPMFSSGYQGAIFASLIPGANVIRMLVLGFGILKDEATLKSMSRYGDYRELLKGPLYYVATITLVCIFYWRTSPISIALICNLCAGDGFADIVGRRFGSEKIFYNENKSLAGSVAMATAGFLASIGYMYYFSSFGYVEASIGMALRFLIVSLASALVESLPISTELDDNLTVPLTSLLAYIETSSASRSMSMPNEDNASSQTQLSSNLFGDLLDSVIVDVASECHRIARLGLDRNLEEEEEELRLSAQARVRVADSSNSSEANGKYVVDIFGQTHPSVANEIFDCMNCGRSIMAGRFAPHLEKCMGRGRKARPKVTRSSTAAQSRYSRGNPVSAYSPYPNSTSTNRLPNGTSSLAGEEYSNVPKIFSSFARNSINNFMEANCRKVVQKVANLCSATGKLEWTIGQFLEAYET</sequence>
<evidence type="ECO:0000256" key="1">
    <source>
        <dbReference type="ARBA" id="ARBA00004123"/>
    </source>
</evidence>
<dbReference type="OrthoDB" id="5673at2759"/>
<comment type="subcellular location">
    <subcellularLocation>
        <location evidence="1 10">Nucleus</location>
    </subcellularLocation>
</comment>
<dbReference type="GO" id="GO:0071819">
    <property type="term" value="C:DUBm complex"/>
    <property type="evidence" value="ECO:0007669"/>
    <property type="project" value="UniProtKB-ARBA"/>
</dbReference>
<evidence type="ECO:0000256" key="11">
    <source>
        <dbReference type="SAM" id="MobiDB-lite"/>
    </source>
</evidence>
<keyword evidence="2" id="KW-0479">Metal-binding</keyword>
<dbReference type="STRING" id="1194695.A0A5D3BBT0"/>
<dbReference type="EMBL" id="SSTD01018933">
    <property type="protein sequence ID" value="TYJ97282.1"/>
    <property type="molecule type" value="Genomic_DNA"/>
</dbReference>
<feature type="compositionally biased region" description="Polar residues" evidence="11">
    <location>
        <begin position="395"/>
        <end position="411"/>
    </location>
</feature>
<protein>
    <recommendedName>
        <fullName evidence="10">SAGA-associated factor 11</fullName>
    </recommendedName>
</protein>
<keyword evidence="7 10" id="KW-0010">Activator</keyword>
<feature type="transmembrane region" description="Helical" evidence="12">
    <location>
        <begin position="12"/>
        <end position="33"/>
    </location>
</feature>
<evidence type="ECO:0000256" key="4">
    <source>
        <dbReference type="ARBA" id="ARBA00022833"/>
    </source>
</evidence>
<reference evidence="15 16" key="1">
    <citation type="submission" date="2019-08" db="EMBL/GenBank/DDBJ databases">
        <title>Draft genome sequences of two oriental melons (Cucumis melo L. var makuwa).</title>
        <authorList>
            <person name="Kwon S.-Y."/>
        </authorList>
    </citation>
    <scope>NUCLEOTIDE SEQUENCE [LARGE SCALE GENOMIC DNA]</scope>
    <source>
        <strain evidence="16">cv. Chang Bougi</strain>
        <strain evidence="15">cv. SW 3</strain>
        <tissue evidence="14">Leaf</tissue>
    </source>
</reference>
<evidence type="ECO:0000256" key="6">
    <source>
        <dbReference type="ARBA" id="ARBA00023015"/>
    </source>
</evidence>
<feature type="transmembrane region" description="Helical" evidence="12">
    <location>
        <begin position="111"/>
        <end position="128"/>
    </location>
</feature>
<evidence type="ECO:0000313" key="13">
    <source>
        <dbReference type="EMBL" id="KAA0060025.1"/>
    </source>
</evidence>